<evidence type="ECO:0000256" key="1">
    <source>
        <dbReference type="SAM" id="MobiDB-lite"/>
    </source>
</evidence>
<dbReference type="AlphaFoldDB" id="A0A2S2Q9N6"/>
<dbReference type="EMBL" id="GGMS01005245">
    <property type="protein sequence ID" value="MBY74448.1"/>
    <property type="molecule type" value="Transcribed_RNA"/>
</dbReference>
<protein>
    <submittedName>
        <fullName evidence="2">Uncharacterized protein</fullName>
    </submittedName>
</protein>
<organism evidence="2">
    <name type="scientific">Sipha flava</name>
    <name type="common">yellow sugarcane aphid</name>
    <dbReference type="NCBI Taxonomy" id="143950"/>
    <lineage>
        <taxon>Eukaryota</taxon>
        <taxon>Metazoa</taxon>
        <taxon>Ecdysozoa</taxon>
        <taxon>Arthropoda</taxon>
        <taxon>Hexapoda</taxon>
        <taxon>Insecta</taxon>
        <taxon>Pterygota</taxon>
        <taxon>Neoptera</taxon>
        <taxon>Paraneoptera</taxon>
        <taxon>Hemiptera</taxon>
        <taxon>Sternorrhyncha</taxon>
        <taxon>Aphidomorpha</taxon>
        <taxon>Aphidoidea</taxon>
        <taxon>Aphididae</taxon>
        <taxon>Sipha</taxon>
    </lineage>
</organism>
<accession>A0A2S2Q9N6</accession>
<gene>
    <name evidence="2" type="ORF">g.136982</name>
</gene>
<reference evidence="2" key="1">
    <citation type="submission" date="2018-04" db="EMBL/GenBank/DDBJ databases">
        <title>Transcriptome assembly of Sipha flava.</title>
        <authorList>
            <person name="Scully E.D."/>
            <person name="Geib S.M."/>
            <person name="Palmer N.A."/>
            <person name="Koch K."/>
            <person name="Bradshaw J."/>
            <person name="Heng-Moss T."/>
            <person name="Sarath G."/>
        </authorList>
    </citation>
    <scope>NUCLEOTIDE SEQUENCE</scope>
</reference>
<sequence length="145" mass="16244">MPVQPPRRVTIDLVTDVQISEAEFIEVVNKRKKNKKNTTEPLSDVENQSGTESRSRSNSRTARKEKLHKLKEQFPPKTFTVTIGEGDKAELCVISNGCGSQNRNLTVVRFFGDLAETRFSVIHNYLPFRGQSLLPVTAILQSSNG</sequence>
<evidence type="ECO:0000313" key="2">
    <source>
        <dbReference type="EMBL" id="MBY74448.1"/>
    </source>
</evidence>
<feature type="compositionally biased region" description="Polar residues" evidence="1">
    <location>
        <begin position="39"/>
        <end position="60"/>
    </location>
</feature>
<feature type="region of interest" description="Disordered" evidence="1">
    <location>
        <begin position="29"/>
        <end position="71"/>
    </location>
</feature>
<proteinExistence type="predicted"/>
<name>A0A2S2Q9N6_9HEMI</name>